<sequence>MHFVSDLQQCKVQHQWVWDTHNKHPPTKSNRTLHTTARTTAQHIHPTKTMAILLIIIQIILNHIHTSLTLTSHIIHLKSIHNQVILPGTIHNQAILPKTSHDQITHLETIQTQTQMLKDNRRREATRTKVKNLSNDRRKPVNSQGINNEKNRSLPIGLNQTHHLKSKKIKQAVDKESLYVIRTVLPTNSAI</sequence>
<evidence type="ECO:0000313" key="3">
    <source>
        <dbReference type="Proteomes" id="UP000252519"/>
    </source>
</evidence>
<gene>
    <name evidence="2" type="ORF">ANCCAN_12684</name>
</gene>
<comment type="caution">
    <text evidence="2">The sequence shown here is derived from an EMBL/GenBank/DDBJ whole genome shotgun (WGS) entry which is preliminary data.</text>
</comment>
<feature type="non-terminal residue" evidence="2">
    <location>
        <position position="191"/>
    </location>
</feature>
<reference evidence="2 3" key="1">
    <citation type="submission" date="2014-10" db="EMBL/GenBank/DDBJ databases">
        <title>Draft genome of the hookworm Ancylostoma caninum.</title>
        <authorList>
            <person name="Mitreva M."/>
        </authorList>
    </citation>
    <scope>NUCLEOTIDE SEQUENCE [LARGE SCALE GENOMIC DNA]</scope>
    <source>
        <strain evidence="2 3">Baltimore</strain>
    </source>
</reference>
<evidence type="ECO:0000313" key="2">
    <source>
        <dbReference type="EMBL" id="RCN41363.1"/>
    </source>
</evidence>
<protein>
    <submittedName>
        <fullName evidence="2">Uncharacterized protein</fullName>
    </submittedName>
</protein>
<dbReference type="AlphaFoldDB" id="A0A368GAC6"/>
<evidence type="ECO:0000256" key="1">
    <source>
        <dbReference type="SAM" id="MobiDB-lite"/>
    </source>
</evidence>
<name>A0A368GAC6_ANCCA</name>
<keyword evidence="3" id="KW-1185">Reference proteome</keyword>
<proteinExistence type="predicted"/>
<organism evidence="2 3">
    <name type="scientific">Ancylostoma caninum</name>
    <name type="common">Dog hookworm</name>
    <dbReference type="NCBI Taxonomy" id="29170"/>
    <lineage>
        <taxon>Eukaryota</taxon>
        <taxon>Metazoa</taxon>
        <taxon>Ecdysozoa</taxon>
        <taxon>Nematoda</taxon>
        <taxon>Chromadorea</taxon>
        <taxon>Rhabditida</taxon>
        <taxon>Rhabditina</taxon>
        <taxon>Rhabditomorpha</taxon>
        <taxon>Strongyloidea</taxon>
        <taxon>Ancylostomatidae</taxon>
        <taxon>Ancylostomatinae</taxon>
        <taxon>Ancylostoma</taxon>
    </lineage>
</organism>
<dbReference type="Proteomes" id="UP000252519">
    <property type="component" value="Unassembled WGS sequence"/>
</dbReference>
<feature type="region of interest" description="Disordered" evidence="1">
    <location>
        <begin position="121"/>
        <end position="154"/>
    </location>
</feature>
<dbReference type="EMBL" id="JOJR01000239">
    <property type="protein sequence ID" value="RCN41363.1"/>
    <property type="molecule type" value="Genomic_DNA"/>
</dbReference>
<accession>A0A368GAC6</accession>